<evidence type="ECO:0000259" key="5">
    <source>
        <dbReference type="PROSITE" id="PS52019"/>
    </source>
</evidence>
<keyword evidence="2" id="KW-0597">Phosphoprotein</keyword>
<feature type="active site" description="Proton acceptor; for dehydratase activity" evidence="3">
    <location>
        <position position="932"/>
    </location>
</feature>
<feature type="domain" description="PKS/mFAS DH" evidence="5">
    <location>
        <begin position="901"/>
        <end position="1201"/>
    </location>
</feature>
<dbReference type="SUPFAM" id="SSF51735">
    <property type="entry name" value="NAD(P)-binding Rossmann-fold domains"/>
    <property type="match status" value="1"/>
</dbReference>
<dbReference type="PROSITE" id="PS52019">
    <property type="entry name" value="PKS_MFAS_DH"/>
    <property type="match status" value="1"/>
</dbReference>
<dbReference type="InterPro" id="IPR057326">
    <property type="entry name" value="KR_dom"/>
</dbReference>
<dbReference type="Pfam" id="PF08659">
    <property type="entry name" value="KR"/>
    <property type="match status" value="1"/>
</dbReference>
<evidence type="ECO:0000256" key="1">
    <source>
        <dbReference type="ARBA" id="ARBA00022450"/>
    </source>
</evidence>
<dbReference type="InterPro" id="IPR049900">
    <property type="entry name" value="PKS_mFAS_DH"/>
</dbReference>
<dbReference type="RefSeq" id="WP_253058033.1">
    <property type="nucleotide sequence ID" value="NZ_JAMXWM010000002.1"/>
</dbReference>
<feature type="domain" description="Carrier" evidence="4">
    <location>
        <begin position="167"/>
        <end position="242"/>
    </location>
</feature>
<evidence type="ECO:0000256" key="3">
    <source>
        <dbReference type="PROSITE-ProRule" id="PRU01363"/>
    </source>
</evidence>
<organism evidence="6 7">
    <name type="scientific">Sporolactobacillus shoreicorticis</name>
    <dbReference type="NCBI Taxonomy" id="1923877"/>
    <lineage>
        <taxon>Bacteria</taxon>
        <taxon>Bacillati</taxon>
        <taxon>Bacillota</taxon>
        <taxon>Bacilli</taxon>
        <taxon>Bacillales</taxon>
        <taxon>Sporolactobacillaceae</taxon>
        <taxon>Sporolactobacillus</taxon>
    </lineage>
</organism>
<dbReference type="InterPro" id="IPR036736">
    <property type="entry name" value="ACP-like_sf"/>
</dbReference>
<dbReference type="Gene3D" id="1.10.1200.10">
    <property type="entry name" value="ACP-like"/>
    <property type="match status" value="3"/>
</dbReference>
<evidence type="ECO:0000313" key="7">
    <source>
        <dbReference type="Proteomes" id="UP001597399"/>
    </source>
</evidence>
<feature type="domain" description="Carrier" evidence="4">
    <location>
        <begin position="268"/>
        <end position="344"/>
    </location>
</feature>
<sequence length="1217" mass="136896">MEKQAVIHFISDRTGYPPEIVAECKGQVSALGLSTNVVKALEAEYFERFNTTLNDAFNEKSPAAIIDQSVHAGLIEIVRETTGYPQEVLAPGQSFTNDLDMDDQDIEKIRNRAVNLFHHSLPDSVKIDSINDLIDWFEQALSTPTQGVSEHETTVSTAQSGQLGTEQELKLLVKHVIEEQTGYPAEILDEEADLEADLGIDSVKQAEIMSSLSSKLGIDRTELQGTELNSIAMIVHAFYTTKEEPMVDEPAEQQLTDAPAPELNISPNDAEQRVKAIISEQTGYPAEILDLDADLEADLGIDSVKQAEIFAKVQNEFEGQPSSSSVQGSFHTIKDILEQVKKKASTAGLKQSVNTMKRFMAATLAQSMDSENETIDLERQKILLITNKDSRLFFGDLVNQLLSLQTAKELNESNVAFSNSDQLKKKIEEMNQETGPFNCIINLQAVRSQNESFDFSEWQEAVDRIYNGLFYSAKVCYEALEAGGAYYAVTNIGGYFGVERQESIDPLGAVTSGFLKGLEKELRNKIKACKVIDVEHPEDFGYDPYLLAEFHSFGTFVEIGYKRTKRKAIFSIRNELSNIRPRFTLGPDDYVLVTGGGRGITRVCALALQEKTNCGLVIVGRTHLPSGDEEWMTMTDEAFADYKNTYLVNEKQKHHDKTLLELTDAYHQMANARMLFRNIEQLNKKGKKVIYRHCDVTSQQDCVHLKAVLQQKNIHIKGIINGAGLPSFGKVPHKNEELARKVVEVKADSLFLLERYFINDQTEFVISMGSISGRFGMDGQVDYSAGADLIVKYSKKLSLEKGVYAKVIGWPAWDKVGMAATEDVKRVQQEDRGLSYLSPEEGASIFVQELFYGSDCSELLYFDQLGAKNMPLGQLDFYNEQLSQLAQTVTDSGVVIDQVRHPLIDRFTEISKTEYDAEKEVASKSDRFLKEHVVRHVPVLAGVLHLESAAELTDLVLAFQECRQFSLWKISNFDFRQFVKCFEDRPLVLKLKAMIKSKSPRQMIMNVSVSSDFVNKDGIVLQKNRVHSSGEFLFIEKALIRREMSADALTERSEGVTVDLNTYYQQTDDTIRFGEHFRTIRKAQLLGNDRVYGEIEIMDEGALFKNATDTFISPVTIDNIGRLMLMNEYHNNGCTIVPTCINAATFYRKLLVGERVRAIVNKLDQVDRHVMYAAKVYDQEGMIVMDVPKMTLAIINRSDSDHDLTRTNRQESYAVER</sequence>
<dbReference type="PROSITE" id="PS50075">
    <property type="entry name" value="CARRIER"/>
    <property type="match status" value="2"/>
</dbReference>
<keyword evidence="7" id="KW-1185">Reference proteome</keyword>
<dbReference type="PANTHER" id="PTHR43775">
    <property type="entry name" value="FATTY ACID SYNTHASE"/>
    <property type="match status" value="1"/>
</dbReference>
<name>A0ABW5S1K3_9BACL</name>
<reference evidence="7" key="1">
    <citation type="journal article" date="2019" name="Int. J. Syst. Evol. Microbiol.">
        <title>The Global Catalogue of Microorganisms (GCM) 10K type strain sequencing project: providing services to taxonomists for standard genome sequencing and annotation.</title>
        <authorList>
            <consortium name="The Broad Institute Genomics Platform"/>
            <consortium name="The Broad Institute Genome Sequencing Center for Infectious Disease"/>
            <person name="Wu L."/>
            <person name="Ma J."/>
        </authorList>
    </citation>
    <scope>NUCLEOTIDE SEQUENCE [LARGE SCALE GENOMIC DNA]</scope>
    <source>
        <strain evidence="7">TISTR 2466</strain>
    </source>
</reference>
<evidence type="ECO:0000259" key="4">
    <source>
        <dbReference type="PROSITE" id="PS50075"/>
    </source>
</evidence>
<feature type="region of interest" description="N-terminal hotdog fold" evidence="3">
    <location>
        <begin position="901"/>
        <end position="1039"/>
    </location>
</feature>
<evidence type="ECO:0000313" key="6">
    <source>
        <dbReference type="EMBL" id="MFD2693328.1"/>
    </source>
</evidence>
<feature type="region of interest" description="C-terminal hotdog fold" evidence="3">
    <location>
        <begin position="1054"/>
        <end position="1201"/>
    </location>
</feature>
<dbReference type="Pfam" id="PF14765">
    <property type="entry name" value="PS-DH"/>
    <property type="match status" value="1"/>
</dbReference>
<comment type="caution">
    <text evidence="6">The sequence shown here is derived from an EMBL/GenBank/DDBJ whole genome shotgun (WGS) entry which is preliminary data.</text>
</comment>
<evidence type="ECO:0000256" key="2">
    <source>
        <dbReference type="ARBA" id="ARBA00022553"/>
    </source>
</evidence>
<protein>
    <submittedName>
        <fullName evidence="6">SDR family NAD(P)-dependent oxidoreductase</fullName>
    </submittedName>
</protein>
<dbReference type="InterPro" id="IPR050091">
    <property type="entry name" value="PKS_NRPS_Biosynth_Enz"/>
</dbReference>
<dbReference type="InterPro" id="IPR009081">
    <property type="entry name" value="PP-bd_ACP"/>
</dbReference>
<dbReference type="InterPro" id="IPR036291">
    <property type="entry name" value="NAD(P)-bd_dom_sf"/>
</dbReference>
<dbReference type="Proteomes" id="UP001597399">
    <property type="component" value="Unassembled WGS sequence"/>
</dbReference>
<dbReference type="Gene3D" id="3.40.50.720">
    <property type="entry name" value="NAD(P)-binding Rossmann-like Domain"/>
    <property type="match status" value="1"/>
</dbReference>
<dbReference type="Pfam" id="PF00550">
    <property type="entry name" value="PP-binding"/>
    <property type="match status" value="2"/>
</dbReference>
<dbReference type="PANTHER" id="PTHR43775:SF37">
    <property type="entry name" value="SI:DKEY-61P9.11"/>
    <property type="match status" value="1"/>
</dbReference>
<proteinExistence type="predicted"/>
<feature type="active site" description="Proton donor; for dehydratase activity" evidence="3">
    <location>
        <position position="1118"/>
    </location>
</feature>
<dbReference type="InterPro" id="IPR042104">
    <property type="entry name" value="PKS_dehydratase_sf"/>
</dbReference>
<dbReference type="EMBL" id="JBHUMQ010000015">
    <property type="protein sequence ID" value="MFD2693328.1"/>
    <property type="molecule type" value="Genomic_DNA"/>
</dbReference>
<dbReference type="InterPro" id="IPR013968">
    <property type="entry name" value="PKS_KR"/>
</dbReference>
<accession>A0ABW5S1K3</accession>
<gene>
    <name evidence="6" type="ORF">ACFSUE_06740</name>
</gene>
<dbReference type="Gene3D" id="3.10.129.110">
    <property type="entry name" value="Polyketide synthase dehydratase"/>
    <property type="match status" value="1"/>
</dbReference>
<dbReference type="SMART" id="SM00822">
    <property type="entry name" value="PKS_KR"/>
    <property type="match status" value="1"/>
</dbReference>
<dbReference type="SUPFAM" id="SSF47336">
    <property type="entry name" value="ACP-like"/>
    <property type="match status" value="3"/>
</dbReference>
<keyword evidence="1" id="KW-0596">Phosphopantetheine</keyword>
<dbReference type="InterPro" id="IPR049551">
    <property type="entry name" value="PKS_DH_C"/>
</dbReference>